<dbReference type="EMBL" id="FXTB01000018">
    <property type="protein sequence ID" value="SMO93106.1"/>
    <property type="molecule type" value="Genomic_DNA"/>
</dbReference>
<dbReference type="PROSITE" id="PS51352">
    <property type="entry name" value="THIOREDOXIN_2"/>
    <property type="match status" value="1"/>
</dbReference>
<dbReference type="Gene3D" id="3.40.30.10">
    <property type="entry name" value="Glutaredoxin"/>
    <property type="match status" value="1"/>
</dbReference>
<proteinExistence type="predicted"/>
<accession>A0A521FAC2</accession>
<dbReference type="InterPro" id="IPR013740">
    <property type="entry name" value="Redoxin"/>
</dbReference>
<dbReference type="InterPro" id="IPR036249">
    <property type="entry name" value="Thioredoxin-like_sf"/>
</dbReference>
<dbReference type="GO" id="GO:0016853">
    <property type="term" value="F:isomerase activity"/>
    <property type="evidence" value="ECO:0007669"/>
    <property type="project" value="UniProtKB-KW"/>
</dbReference>
<evidence type="ECO:0000313" key="2">
    <source>
        <dbReference type="EMBL" id="SMO93106.1"/>
    </source>
</evidence>
<feature type="domain" description="Thioredoxin" evidence="1">
    <location>
        <begin position="31"/>
        <end position="176"/>
    </location>
</feature>
<protein>
    <submittedName>
        <fullName evidence="2">Thiol-disulfide isomerase or thioredoxin</fullName>
    </submittedName>
</protein>
<keyword evidence="2" id="KW-0413">Isomerase</keyword>
<evidence type="ECO:0000259" key="1">
    <source>
        <dbReference type="PROSITE" id="PS51352"/>
    </source>
</evidence>
<keyword evidence="3" id="KW-1185">Reference proteome</keyword>
<sequence length="176" mass="19724">MRKLKLLLFVVLVGPGFLSFINGIPEPKVGLAIGDRVPELQTTLLNGSEFDLETLQGKMVLIDFWASYDGESRMENHQKMMLQKKFANSKFYKGEGFVIVSISLDRFKSPLKNAIKQDGFTNALHICDYKGAESSISKTFEVTRPINLLIDGDGRLVARSSSIDKVTESLEYLSRN</sequence>
<dbReference type="AlphaFoldDB" id="A0A521FAC2"/>
<name>A0A521FAC2_SACCC</name>
<dbReference type="InterPro" id="IPR013766">
    <property type="entry name" value="Thioredoxin_domain"/>
</dbReference>
<dbReference type="RefSeq" id="WP_142534828.1">
    <property type="nucleotide sequence ID" value="NZ_FXTB01000018.1"/>
</dbReference>
<dbReference type="OrthoDB" id="1118748at2"/>
<dbReference type="Pfam" id="PF08534">
    <property type="entry name" value="Redoxin"/>
    <property type="match status" value="1"/>
</dbReference>
<dbReference type="CDD" id="cd02966">
    <property type="entry name" value="TlpA_like_family"/>
    <property type="match status" value="1"/>
</dbReference>
<organism evidence="2 3">
    <name type="scientific">Saccharicrinis carchari</name>
    <dbReference type="NCBI Taxonomy" id="1168039"/>
    <lineage>
        <taxon>Bacteria</taxon>
        <taxon>Pseudomonadati</taxon>
        <taxon>Bacteroidota</taxon>
        <taxon>Bacteroidia</taxon>
        <taxon>Marinilabiliales</taxon>
        <taxon>Marinilabiliaceae</taxon>
        <taxon>Saccharicrinis</taxon>
    </lineage>
</organism>
<reference evidence="2 3" key="1">
    <citation type="submission" date="2017-05" db="EMBL/GenBank/DDBJ databases">
        <authorList>
            <person name="Varghese N."/>
            <person name="Submissions S."/>
        </authorList>
    </citation>
    <scope>NUCLEOTIDE SEQUENCE [LARGE SCALE GENOMIC DNA]</scope>
    <source>
        <strain evidence="2 3">DSM 27040</strain>
    </source>
</reference>
<gene>
    <name evidence="2" type="ORF">SAMN06265379_11812</name>
</gene>
<dbReference type="Proteomes" id="UP000319040">
    <property type="component" value="Unassembled WGS sequence"/>
</dbReference>
<evidence type="ECO:0000313" key="3">
    <source>
        <dbReference type="Proteomes" id="UP000319040"/>
    </source>
</evidence>
<dbReference type="SUPFAM" id="SSF52833">
    <property type="entry name" value="Thioredoxin-like"/>
    <property type="match status" value="1"/>
</dbReference>